<evidence type="ECO:0000313" key="1">
    <source>
        <dbReference type="EMBL" id="MDT0265136.1"/>
    </source>
</evidence>
<dbReference type="SUPFAM" id="SSF51126">
    <property type="entry name" value="Pectin lyase-like"/>
    <property type="match status" value="1"/>
</dbReference>
<dbReference type="InterPro" id="IPR011050">
    <property type="entry name" value="Pectin_lyase_fold/virulence"/>
</dbReference>
<evidence type="ECO:0000313" key="2">
    <source>
        <dbReference type="Proteomes" id="UP001183410"/>
    </source>
</evidence>
<proteinExistence type="predicted"/>
<accession>A0ABU2JJH4</accession>
<dbReference type="RefSeq" id="WP_311664102.1">
    <property type="nucleotide sequence ID" value="NZ_JAVREO010000001.1"/>
</dbReference>
<protein>
    <submittedName>
        <fullName evidence="1">Right-handed parallel beta-helix repeat-containing protein</fullName>
    </submittedName>
</protein>
<dbReference type="EMBL" id="JAVREO010000001">
    <property type="protein sequence ID" value="MDT0265136.1"/>
    <property type="molecule type" value="Genomic_DNA"/>
</dbReference>
<organism evidence="1 2">
    <name type="scientific">Streptomyces chisholmiae</name>
    <dbReference type="NCBI Taxonomy" id="3075540"/>
    <lineage>
        <taxon>Bacteria</taxon>
        <taxon>Bacillati</taxon>
        <taxon>Actinomycetota</taxon>
        <taxon>Actinomycetes</taxon>
        <taxon>Kitasatosporales</taxon>
        <taxon>Streptomycetaceae</taxon>
        <taxon>Streptomyces</taxon>
    </lineage>
</organism>
<reference evidence="2" key="1">
    <citation type="submission" date="2023-07" db="EMBL/GenBank/DDBJ databases">
        <title>30 novel species of actinomycetes from the DSMZ collection.</title>
        <authorList>
            <person name="Nouioui I."/>
        </authorList>
    </citation>
    <scope>NUCLEOTIDE SEQUENCE [LARGE SCALE GENOMIC DNA]</scope>
    <source>
        <strain evidence="2">DSM 44915</strain>
    </source>
</reference>
<keyword evidence="2" id="KW-1185">Reference proteome</keyword>
<gene>
    <name evidence="1" type="ORF">RM844_02410</name>
</gene>
<name>A0ABU2JJH4_9ACTN</name>
<comment type="caution">
    <text evidence="1">The sequence shown here is derived from an EMBL/GenBank/DDBJ whole genome shotgun (WGS) entry which is preliminary data.</text>
</comment>
<sequence length="393" mass="38999">MGTTEERAPDVSEAARRVRPFHRGHAVPPWGRRSRGAVALLALVAGVATLTGTAGGASPAPSAFAFATPGGGVAPGVAAPVAGQGAALDAGLSAAAQGPPCGVGVYQAEAVRRGDTWTAPGYTGSDMLSAMRSAVASLDPDRSGKQAVVVRGSGAVPADQSLDLPSHTVLEVCGSIAVTGSFGVGHAPVRIRNATGVEIRSLQVTGVPYFGVLVRDSTDIRLGRIDLRLSGGRGVRIDNHVHARHAVGDHGVRIDRLFVSGGGGHAVQALAVDGLRVGSVTTRDTARSGLLLKGASNVRVGRVDGEGSGGGTGYAAFRIAGLDGRAGTGRPVSIWVGEVIARGGGGGVRCGVAGGDAGALGGGAEIGRIVLLGGGRDAVLIDNCRDVGLVATA</sequence>
<dbReference type="Proteomes" id="UP001183410">
    <property type="component" value="Unassembled WGS sequence"/>
</dbReference>